<reference evidence="1 2" key="1">
    <citation type="journal article" date="2018" name="Front. Plant Sci.">
        <title>Red Clover (Trifolium pratense) and Zigzag Clover (T. medium) - A Picture of Genomic Similarities and Differences.</title>
        <authorList>
            <person name="Dluhosova J."/>
            <person name="Istvanek J."/>
            <person name="Nedelnik J."/>
            <person name="Repkova J."/>
        </authorList>
    </citation>
    <scope>NUCLEOTIDE SEQUENCE [LARGE SCALE GENOMIC DNA]</scope>
    <source>
        <strain evidence="2">cv. 10/8</strain>
        <tissue evidence="1">Leaf</tissue>
    </source>
</reference>
<organism evidence="1 2">
    <name type="scientific">Trifolium medium</name>
    <dbReference type="NCBI Taxonomy" id="97028"/>
    <lineage>
        <taxon>Eukaryota</taxon>
        <taxon>Viridiplantae</taxon>
        <taxon>Streptophyta</taxon>
        <taxon>Embryophyta</taxon>
        <taxon>Tracheophyta</taxon>
        <taxon>Spermatophyta</taxon>
        <taxon>Magnoliopsida</taxon>
        <taxon>eudicotyledons</taxon>
        <taxon>Gunneridae</taxon>
        <taxon>Pentapetalae</taxon>
        <taxon>rosids</taxon>
        <taxon>fabids</taxon>
        <taxon>Fabales</taxon>
        <taxon>Fabaceae</taxon>
        <taxon>Papilionoideae</taxon>
        <taxon>50 kb inversion clade</taxon>
        <taxon>NPAAA clade</taxon>
        <taxon>Hologalegina</taxon>
        <taxon>IRL clade</taxon>
        <taxon>Trifolieae</taxon>
        <taxon>Trifolium</taxon>
    </lineage>
</organism>
<name>A0A392T2Y1_9FABA</name>
<keyword evidence="2" id="KW-1185">Reference proteome</keyword>
<dbReference type="AlphaFoldDB" id="A0A392T2Y1"/>
<comment type="caution">
    <text evidence="1">The sequence shown here is derived from an EMBL/GenBank/DDBJ whole genome shotgun (WGS) entry which is preliminary data.</text>
</comment>
<dbReference type="EMBL" id="LXQA010496943">
    <property type="protein sequence ID" value="MCI55471.1"/>
    <property type="molecule type" value="Genomic_DNA"/>
</dbReference>
<evidence type="ECO:0000313" key="1">
    <source>
        <dbReference type="EMBL" id="MCI55471.1"/>
    </source>
</evidence>
<feature type="non-terminal residue" evidence="1">
    <location>
        <position position="1"/>
    </location>
</feature>
<accession>A0A392T2Y1</accession>
<sequence length="55" mass="6113">LGLGHFVVYEFGMEQLGCEWMSRKDGKVSLSDLLGLGMNIVMECVGEIEIFMDKG</sequence>
<dbReference type="Proteomes" id="UP000265520">
    <property type="component" value="Unassembled WGS sequence"/>
</dbReference>
<evidence type="ECO:0000313" key="2">
    <source>
        <dbReference type="Proteomes" id="UP000265520"/>
    </source>
</evidence>
<protein>
    <submittedName>
        <fullName evidence="1">Uncharacterized protein</fullName>
    </submittedName>
</protein>
<proteinExistence type="predicted"/>